<proteinExistence type="predicted"/>
<evidence type="ECO:0000313" key="2">
    <source>
        <dbReference type="Proteomes" id="UP000887116"/>
    </source>
</evidence>
<keyword evidence="2" id="KW-1185">Reference proteome</keyword>
<name>A0A8X6IQI2_TRICU</name>
<comment type="caution">
    <text evidence="1">The sequence shown here is derived from an EMBL/GenBank/DDBJ whole genome shotgun (WGS) entry which is preliminary data.</text>
</comment>
<evidence type="ECO:0000313" key="1">
    <source>
        <dbReference type="EMBL" id="GFQ81360.1"/>
    </source>
</evidence>
<accession>A0A8X6IQI2</accession>
<gene>
    <name evidence="1" type="ORF">TNCT_115831</name>
</gene>
<reference evidence="1" key="1">
    <citation type="submission" date="2020-07" db="EMBL/GenBank/DDBJ databases">
        <title>Multicomponent nature underlies the extraordinary mechanical properties of spider dragline silk.</title>
        <authorList>
            <person name="Kono N."/>
            <person name="Nakamura H."/>
            <person name="Mori M."/>
            <person name="Yoshida Y."/>
            <person name="Ohtoshi R."/>
            <person name="Malay A.D."/>
            <person name="Moran D.A.P."/>
            <person name="Tomita M."/>
            <person name="Numata K."/>
            <person name="Arakawa K."/>
        </authorList>
    </citation>
    <scope>NUCLEOTIDE SEQUENCE</scope>
</reference>
<protein>
    <submittedName>
        <fullName evidence="1">Uncharacterized protein</fullName>
    </submittedName>
</protein>
<dbReference type="EMBL" id="BMAO01022348">
    <property type="protein sequence ID" value="GFQ81360.1"/>
    <property type="molecule type" value="Genomic_DNA"/>
</dbReference>
<dbReference type="AlphaFoldDB" id="A0A8X6IQI2"/>
<dbReference type="Proteomes" id="UP000887116">
    <property type="component" value="Unassembled WGS sequence"/>
</dbReference>
<sequence length="100" mass="11534">MFRDINDLDHQVSSSQNNPQFSAILKRQRIGVLFFCWKSRILAKGLDEEKCLVEWKGVPWREARTSKVTVGAVSSANNLRVVKECGLEKRRHNDQIHKQG</sequence>
<organism evidence="1 2">
    <name type="scientific">Trichonephila clavata</name>
    <name type="common">Joro spider</name>
    <name type="synonym">Nephila clavata</name>
    <dbReference type="NCBI Taxonomy" id="2740835"/>
    <lineage>
        <taxon>Eukaryota</taxon>
        <taxon>Metazoa</taxon>
        <taxon>Ecdysozoa</taxon>
        <taxon>Arthropoda</taxon>
        <taxon>Chelicerata</taxon>
        <taxon>Arachnida</taxon>
        <taxon>Araneae</taxon>
        <taxon>Araneomorphae</taxon>
        <taxon>Entelegynae</taxon>
        <taxon>Araneoidea</taxon>
        <taxon>Nephilidae</taxon>
        <taxon>Trichonephila</taxon>
    </lineage>
</organism>